<evidence type="ECO:0000256" key="4">
    <source>
        <dbReference type="PROSITE-ProRule" id="PRU00335"/>
    </source>
</evidence>
<dbReference type="Gene3D" id="1.10.357.10">
    <property type="entry name" value="Tetracycline Repressor, domain 2"/>
    <property type="match status" value="1"/>
</dbReference>
<dbReference type="PANTHER" id="PTHR47506">
    <property type="entry name" value="TRANSCRIPTIONAL REGULATORY PROTEIN"/>
    <property type="match status" value="1"/>
</dbReference>
<reference evidence="6 7" key="1">
    <citation type="submission" date="2020-08" db="EMBL/GenBank/DDBJ databases">
        <title>Sequencing the genomes of 1000 actinobacteria strains.</title>
        <authorList>
            <person name="Klenk H.-P."/>
        </authorList>
    </citation>
    <scope>NUCLEOTIDE SEQUENCE [LARGE SCALE GENOMIC DNA]</scope>
    <source>
        <strain evidence="6 7">DSM 44230</strain>
    </source>
</reference>
<sequence length="192" mass="21139">MPAHFDERDRARIRAELLASGRELFVAQGLRKTSLAELTASAGIAKTSFYAFFEAKESLYCELMLANAPAIRTRLLATLDGEPRAAIGAFLRAVLAVLDEDPLYRRLITHPAELAAVTARLSPERAAELHGQAMLPIAEFLARTGLTGRRPEVVLGLLRAVLLLPLHRNEFGEVYDEVAEQMIEFVATGLTR</sequence>
<dbReference type="PROSITE" id="PS01081">
    <property type="entry name" value="HTH_TETR_1"/>
    <property type="match status" value="1"/>
</dbReference>
<evidence type="ECO:0000313" key="6">
    <source>
        <dbReference type="EMBL" id="MBB4674197.1"/>
    </source>
</evidence>
<name>A0A7W7FQI8_9PSEU</name>
<keyword evidence="7" id="KW-1185">Reference proteome</keyword>
<feature type="domain" description="HTH tetR-type" evidence="5">
    <location>
        <begin position="11"/>
        <end position="71"/>
    </location>
</feature>
<keyword evidence="3" id="KW-0804">Transcription</keyword>
<dbReference type="EMBL" id="JACHMH010000001">
    <property type="protein sequence ID" value="MBB4674197.1"/>
    <property type="molecule type" value="Genomic_DNA"/>
</dbReference>
<dbReference type="InterPro" id="IPR001647">
    <property type="entry name" value="HTH_TetR"/>
</dbReference>
<gene>
    <name evidence="6" type="ORF">HNR67_000315</name>
</gene>
<organism evidence="6 7">
    <name type="scientific">Crossiella cryophila</name>
    <dbReference type="NCBI Taxonomy" id="43355"/>
    <lineage>
        <taxon>Bacteria</taxon>
        <taxon>Bacillati</taxon>
        <taxon>Actinomycetota</taxon>
        <taxon>Actinomycetes</taxon>
        <taxon>Pseudonocardiales</taxon>
        <taxon>Pseudonocardiaceae</taxon>
        <taxon>Crossiella</taxon>
    </lineage>
</organism>
<evidence type="ECO:0000256" key="1">
    <source>
        <dbReference type="ARBA" id="ARBA00023015"/>
    </source>
</evidence>
<dbReference type="PRINTS" id="PR00455">
    <property type="entry name" value="HTHTETR"/>
</dbReference>
<dbReference type="SUPFAM" id="SSF46689">
    <property type="entry name" value="Homeodomain-like"/>
    <property type="match status" value="1"/>
</dbReference>
<comment type="caution">
    <text evidence="6">The sequence shown here is derived from an EMBL/GenBank/DDBJ whole genome shotgun (WGS) entry which is preliminary data.</text>
</comment>
<keyword evidence="1" id="KW-0805">Transcription regulation</keyword>
<feature type="DNA-binding region" description="H-T-H motif" evidence="4">
    <location>
        <begin position="34"/>
        <end position="53"/>
    </location>
</feature>
<evidence type="ECO:0000313" key="7">
    <source>
        <dbReference type="Proteomes" id="UP000533598"/>
    </source>
</evidence>
<dbReference type="InterPro" id="IPR009057">
    <property type="entry name" value="Homeodomain-like_sf"/>
</dbReference>
<proteinExistence type="predicted"/>
<dbReference type="RefSeq" id="WP_185000215.1">
    <property type="nucleotide sequence ID" value="NZ_BAAAUI010000011.1"/>
</dbReference>
<evidence type="ECO:0000256" key="3">
    <source>
        <dbReference type="ARBA" id="ARBA00023163"/>
    </source>
</evidence>
<dbReference type="AlphaFoldDB" id="A0A7W7FQI8"/>
<dbReference type="PANTHER" id="PTHR47506:SF1">
    <property type="entry name" value="HTH-TYPE TRANSCRIPTIONAL REGULATOR YJDC"/>
    <property type="match status" value="1"/>
</dbReference>
<dbReference type="InterPro" id="IPR023772">
    <property type="entry name" value="DNA-bd_HTH_TetR-type_CS"/>
</dbReference>
<accession>A0A7W7FQI8</accession>
<keyword evidence="2 4" id="KW-0238">DNA-binding</keyword>
<evidence type="ECO:0000259" key="5">
    <source>
        <dbReference type="PROSITE" id="PS50977"/>
    </source>
</evidence>
<dbReference type="Pfam" id="PF00440">
    <property type="entry name" value="TetR_N"/>
    <property type="match status" value="1"/>
</dbReference>
<dbReference type="GO" id="GO:0003677">
    <property type="term" value="F:DNA binding"/>
    <property type="evidence" value="ECO:0007669"/>
    <property type="project" value="UniProtKB-UniRule"/>
</dbReference>
<dbReference type="PROSITE" id="PS50977">
    <property type="entry name" value="HTH_TETR_2"/>
    <property type="match status" value="1"/>
</dbReference>
<dbReference type="Proteomes" id="UP000533598">
    <property type="component" value="Unassembled WGS sequence"/>
</dbReference>
<evidence type="ECO:0000256" key="2">
    <source>
        <dbReference type="ARBA" id="ARBA00023125"/>
    </source>
</evidence>
<protein>
    <submittedName>
        <fullName evidence="6">AcrR family transcriptional regulator</fullName>
    </submittedName>
</protein>